<evidence type="ECO:0000256" key="1">
    <source>
        <dbReference type="ARBA" id="ARBA00022801"/>
    </source>
</evidence>
<protein>
    <submittedName>
        <fullName evidence="2">Fructose 2,6-bisphosphatase</fullName>
    </submittedName>
</protein>
<dbReference type="PANTHER" id="PTHR20935">
    <property type="entry name" value="PHOSPHOGLYCERATE MUTASE-RELATED"/>
    <property type="match status" value="1"/>
</dbReference>
<name>A0A9W6VCD3_9PSEU</name>
<dbReference type="InterPro" id="IPR051021">
    <property type="entry name" value="Mito_Ser/Thr_phosphatase"/>
</dbReference>
<accession>A0A9W6VCD3</accession>
<dbReference type="CDD" id="cd07067">
    <property type="entry name" value="HP_PGM_like"/>
    <property type="match status" value="1"/>
</dbReference>
<comment type="caution">
    <text evidence="2">The sequence shown here is derived from an EMBL/GenBank/DDBJ whole genome shotgun (WGS) entry which is preliminary data.</text>
</comment>
<dbReference type="InterPro" id="IPR029033">
    <property type="entry name" value="His_PPase_superfam"/>
</dbReference>
<dbReference type="Pfam" id="PF00300">
    <property type="entry name" value="His_Phos_1"/>
    <property type="match status" value="1"/>
</dbReference>
<evidence type="ECO:0000313" key="3">
    <source>
        <dbReference type="Proteomes" id="UP001165136"/>
    </source>
</evidence>
<evidence type="ECO:0000313" key="2">
    <source>
        <dbReference type="EMBL" id="GLY66023.1"/>
    </source>
</evidence>
<dbReference type="Proteomes" id="UP001165136">
    <property type="component" value="Unassembled WGS sequence"/>
</dbReference>
<dbReference type="AlphaFoldDB" id="A0A9W6VCD3"/>
<reference evidence="2" key="1">
    <citation type="submission" date="2023-03" db="EMBL/GenBank/DDBJ databases">
        <title>Amycolatopsis taiwanensis NBRC 103393.</title>
        <authorList>
            <person name="Ichikawa N."/>
            <person name="Sato H."/>
            <person name="Tonouchi N."/>
        </authorList>
    </citation>
    <scope>NUCLEOTIDE SEQUENCE</scope>
    <source>
        <strain evidence="2">NBRC 103393</strain>
    </source>
</reference>
<dbReference type="SMART" id="SM00855">
    <property type="entry name" value="PGAM"/>
    <property type="match status" value="1"/>
</dbReference>
<keyword evidence="3" id="KW-1185">Reference proteome</keyword>
<organism evidence="2 3">
    <name type="scientific">Amycolatopsis taiwanensis</name>
    <dbReference type="NCBI Taxonomy" id="342230"/>
    <lineage>
        <taxon>Bacteria</taxon>
        <taxon>Bacillati</taxon>
        <taxon>Actinomycetota</taxon>
        <taxon>Actinomycetes</taxon>
        <taxon>Pseudonocardiales</taxon>
        <taxon>Pseudonocardiaceae</taxon>
        <taxon>Amycolatopsis</taxon>
    </lineage>
</organism>
<dbReference type="SUPFAM" id="SSF53254">
    <property type="entry name" value="Phosphoglycerate mutase-like"/>
    <property type="match status" value="1"/>
</dbReference>
<dbReference type="RefSeq" id="WP_285486975.1">
    <property type="nucleotide sequence ID" value="NZ_BSTI01000005.1"/>
</dbReference>
<dbReference type="PANTHER" id="PTHR20935:SF0">
    <property type="entry name" value="SERINE_THREONINE-PROTEIN PHOSPHATASE PGAM5, MITOCHONDRIAL"/>
    <property type="match status" value="1"/>
</dbReference>
<sequence>MGVVYLITHGQASFPDNVDARLSAGGVEQAAVVGAELLRRTLPLSSARSGTQARHVKTAEIVLDWLGHAALVEYDPRWNEYDHTEILRLHGDDAPQRDLDPRACPEILDAALTEWVAAGAAGPCAETWPAFVARVEGALRDVVSLLEMEESAIVFTSGGVISTLAGLVLGTPEAGLLKLNPVIVNCGITRLESTRNGVTLLSFNEHAHLEGRASRLLSHRAHRELPRPTA</sequence>
<dbReference type="Gene3D" id="3.40.50.1240">
    <property type="entry name" value="Phosphoglycerate mutase-like"/>
    <property type="match status" value="1"/>
</dbReference>
<gene>
    <name evidence="2" type="ORF">Atai01_26420</name>
</gene>
<dbReference type="EMBL" id="BSTI01000005">
    <property type="protein sequence ID" value="GLY66023.1"/>
    <property type="molecule type" value="Genomic_DNA"/>
</dbReference>
<dbReference type="InterPro" id="IPR013078">
    <property type="entry name" value="His_Pase_superF_clade-1"/>
</dbReference>
<proteinExistence type="predicted"/>
<keyword evidence="1" id="KW-0378">Hydrolase</keyword>
<dbReference type="GO" id="GO:0016787">
    <property type="term" value="F:hydrolase activity"/>
    <property type="evidence" value="ECO:0007669"/>
    <property type="project" value="UniProtKB-KW"/>
</dbReference>